<evidence type="ECO:0000259" key="2">
    <source>
        <dbReference type="Pfam" id="PF20009"/>
    </source>
</evidence>
<dbReference type="Proteomes" id="UP000321168">
    <property type="component" value="Unassembled WGS sequence"/>
</dbReference>
<feature type="chain" id="PRO_5023020569" description="GEVED domain-containing protein" evidence="1">
    <location>
        <begin position="20"/>
        <end position="984"/>
    </location>
</feature>
<gene>
    <name evidence="3" type="ORF">FRX97_06125</name>
</gene>
<protein>
    <recommendedName>
        <fullName evidence="2">GEVED domain-containing protein</fullName>
    </recommendedName>
</protein>
<dbReference type="EMBL" id="VORB01000005">
    <property type="protein sequence ID" value="TXC78789.1"/>
    <property type="molecule type" value="Genomic_DNA"/>
</dbReference>
<dbReference type="InterPro" id="IPR045474">
    <property type="entry name" value="GEVED"/>
</dbReference>
<accession>A0A5C6V0U0</accession>
<reference evidence="3 4" key="1">
    <citation type="submission" date="2019-08" db="EMBL/GenBank/DDBJ databases">
        <title>Genome of Luteibaculum oceani JCM 18817.</title>
        <authorList>
            <person name="Bowman J.P."/>
        </authorList>
    </citation>
    <scope>NUCLEOTIDE SEQUENCE [LARGE SCALE GENOMIC DNA]</scope>
    <source>
        <strain evidence="3 4">JCM 18817</strain>
    </source>
</reference>
<dbReference type="Pfam" id="PF20009">
    <property type="entry name" value="GEVED"/>
    <property type="match status" value="2"/>
</dbReference>
<name>A0A5C6V0U0_9FLAO</name>
<sequence>MRTLTLILLLGFLPAFLIAQNNYCQPKGGSPCNFQWIETFSCNNVLQNDGYCDREDNDETAPGFNPDGYSDYSDFVVIFTPGQVTTAVLTVDGNVFDEISGWIDWDNSGTFDTDEIITFRGESTVVNEMTAVITVPSDAVQDSVILGGFRIKQDFLEPITDPCADIGNGEIEDYSFIVTNSGTTDGGANDYCSARGDSPCNFQWIETFTCKNVIQDDGYCDREDNDETAPDFDPDGYSDYSDFTVIFAPGEVVTATLTVDGNVFDEISGWLDWDNSGTWDNDEIITFRGESTVVNEMTAIITVPQDAVEGVHIIGGFRIKQDFLEPITDPCADIGNGEIEDYSFIVIPPDNIGCASSFIPQDSTQNICTSTQLSWGAVSGASSYQLLVLDSSGDTIDSKQVSDTNLFVTGLRASEAYKWIVKPIDDQGRKSFGCDTLTFFTADAADPTVSFSPDSVDVCEGRPLVLNPTITGGGTLSYNWSGDLSLLSDPAVDNPVFNSELPEFFKYSLQVSNQYGCSNSDSLVVQVFEKGKVVNASVNSREICFGEDLILTLDFEADSLNFLKQSQNGMEDVSPLNQLGDQYIFNDVDTVIYGVELFANGCADTAWLDTVVFLPQLEIPEIIFENPDSLGPCPGEDYLIRVNNYTDFLSWSNGASGDSIFVNETTNLTVTYDDGCVISTDTSFTFDEVPNTILLAIDRSPALLCEGDSIEVSHGIGIDGFVWYDGDDSSLSKWVKDTTLIYVDFISDRGCVKVSDSVQFNFKPFPEQAQISSLLPLDSLCEGDVTELVSTDSIYDLLWNTGASTPSILVSDSGKYWLESFNGNCKTISDTLRVDFGVIPPQSSISQVVSGEDSLISFHVADHYDWYAEGQLLTFDERIIPFVNEVTYTVQLRSSRGCLGPMSESFFKNATSISEFQEYGFVIYKEAGRSKVKNQRPFEASLYTIDGRLIKKLGSTFVFEWDNQGPVLLSLTLVNGKQVVLKVD</sequence>
<evidence type="ECO:0000256" key="1">
    <source>
        <dbReference type="SAM" id="SignalP"/>
    </source>
</evidence>
<comment type="caution">
    <text evidence="3">The sequence shown here is derived from an EMBL/GenBank/DDBJ whole genome shotgun (WGS) entry which is preliminary data.</text>
</comment>
<feature type="signal peptide" evidence="1">
    <location>
        <begin position="1"/>
        <end position="19"/>
    </location>
</feature>
<feature type="domain" description="GEVED" evidence="2">
    <location>
        <begin position="99"/>
        <end position="176"/>
    </location>
</feature>
<dbReference type="SUPFAM" id="SSF49299">
    <property type="entry name" value="PKD domain"/>
    <property type="match status" value="1"/>
</dbReference>
<dbReference type="RefSeq" id="WP_147014312.1">
    <property type="nucleotide sequence ID" value="NZ_VORB01000005.1"/>
</dbReference>
<dbReference type="OrthoDB" id="614723at2"/>
<keyword evidence="4" id="KW-1185">Reference proteome</keyword>
<dbReference type="AlphaFoldDB" id="A0A5C6V0U0"/>
<proteinExistence type="predicted"/>
<feature type="domain" description="GEVED" evidence="2">
    <location>
        <begin position="267"/>
        <end position="344"/>
    </location>
</feature>
<dbReference type="InterPro" id="IPR013783">
    <property type="entry name" value="Ig-like_fold"/>
</dbReference>
<evidence type="ECO:0000313" key="4">
    <source>
        <dbReference type="Proteomes" id="UP000321168"/>
    </source>
</evidence>
<keyword evidence="1" id="KW-0732">Signal</keyword>
<dbReference type="Gene3D" id="2.60.40.10">
    <property type="entry name" value="Immunoglobulins"/>
    <property type="match status" value="2"/>
</dbReference>
<organism evidence="3 4">
    <name type="scientific">Luteibaculum oceani</name>
    <dbReference type="NCBI Taxonomy" id="1294296"/>
    <lineage>
        <taxon>Bacteria</taxon>
        <taxon>Pseudomonadati</taxon>
        <taxon>Bacteroidota</taxon>
        <taxon>Flavobacteriia</taxon>
        <taxon>Flavobacteriales</taxon>
        <taxon>Luteibaculaceae</taxon>
        <taxon>Luteibaculum</taxon>
    </lineage>
</organism>
<dbReference type="InterPro" id="IPR035986">
    <property type="entry name" value="PKD_dom_sf"/>
</dbReference>
<evidence type="ECO:0000313" key="3">
    <source>
        <dbReference type="EMBL" id="TXC78789.1"/>
    </source>
</evidence>